<proteinExistence type="predicted"/>
<keyword evidence="5" id="KW-1185">Reference proteome</keyword>
<name>A0A918NJ61_9GAMM</name>
<keyword evidence="2" id="KW-0012">Acyltransferase</keyword>
<dbReference type="Pfam" id="PF00583">
    <property type="entry name" value="Acetyltransf_1"/>
    <property type="match status" value="1"/>
</dbReference>
<dbReference type="EMBL" id="BMXR01000014">
    <property type="protein sequence ID" value="GGX71177.1"/>
    <property type="molecule type" value="Genomic_DNA"/>
</dbReference>
<dbReference type="Proteomes" id="UP000626148">
    <property type="component" value="Unassembled WGS sequence"/>
</dbReference>
<evidence type="ECO:0000256" key="1">
    <source>
        <dbReference type="ARBA" id="ARBA00022679"/>
    </source>
</evidence>
<evidence type="ECO:0000313" key="4">
    <source>
        <dbReference type="EMBL" id="GGX71177.1"/>
    </source>
</evidence>
<dbReference type="PROSITE" id="PS51186">
    <property type="entry name" value="GNAT"/>
    <property type="match status" value="1"/>
</dbReference>
<dbReference type="GO" id="GO:0016747">
    <property type="term" value="F:acyltransferase activity, transferring groups other than amino-acyl groups"/>
    <property type="evidence" value="ECO:0007669"/>
    <property type="project" value="InterPro"/>
</dbReference>
<evidence type="ECO:0000256" key="2">
    <source>
        <dbReference type="ARBA" id="ARBA00023315"/>
    </source>
</evidence>
<dbReference type="Gene3D" id="3.40.630.30">
    <property type="match status" value="1"/>
</dbReference>
<dbReference type="CDD" id="cd04301">
    <property type="entry name" value="NAT_SF"/>
    <property type="match status" value="1"/>
</dbReference>
<dbReference type="InterPro" id="IPR016181">
    <property type="entry name" value="Acyl_CoA_acyltransferase"/>
</dbReference>
<sequence>MADIDIREATVADLESWVALRLALWPDNQRETLVEECHELVADPHQVAFIAWADDRPIGLVEGALRGSTRQPYGHVEGWYVDSNWRGDKVAYELMDVLEDWFLHNWIETAYSDTNNDYPLSPRAHDKAGYEEVAMIRVFRKTLK</sequence>
<accession>A0A918NJ61</accession>
<evidence type="ECO:0000259" key="3">
    <source>
        <dbReference type="PROSITE" id="PS51186"/>
    </source>
</evidence>
<organism evidence="4 5">
    <name type="scientific">Saccharospirillum salsuginis</name>
    <dbReference type="NCBI Taxonomy" id="418750"/>
    <lineage>
        <taxon>Bacteria</taxon>
        <taxon>Pseudomonadati</taxon>
        <taxon>Pseudomonadota</taxon>
        <taxon>Gammaproteobacteria</taxon>
        <taxon>Oceanospirillales</taxon>
        <taxon>Saccharospirillaceae</taxon>
        <taxon>Saccharospirillum</taxon>
    </lineage>
</organism>
<dbReference type="InterPro" id="IPR000182">
    <property type="entry name" value="GNAT_dom"/>
</dbReference>
<dbReference type="AlphaFoldDB" id="A0A918NJ61"/>
<comment type="caution">
    <text evidence="4">The sequence shown here is derived from an EMBL/GenBank/DDBJ whole genome shotgun (WGS) entry which is preliminary data.</text>
</comment>
<dbReference type="InterPro" id="IPR050832">
    <property type="entry name" value="Bact_Acetyltransf"/>
</dbReference>
<protein>
    <submittedName>
        <fullName evidence="4">Aminoglycoside N(6')-acetyltransferase type 1</fullName>
    </submittedName>
</protein>
<evidence type="ECO:0000313" key="5">
    <source>
        <dbReference type="Proteomes" id="UP000626148"/>
    </source>
</evidence>
<dbReference type="RefSeq" id="WP_189612722.1">
    <property type="nucleotide sequence ID" value="NZ_BMXR01000014.1"/>
</dbReference>
<dbReference type="PANTHER" id="PTHR43877:SF2">
    <property type="entry name" value="AMINOALKYLPHOSPHONATE N-ACETYLTRANSFERASE-RELATED"/>
    <property type="match status" value="1"/>
</dbReference>
<dbReference type="PANTHER" id="PTHR43877">
    <property type="entry name" value="AMINOALKYLPHOSPHONATE N-ACETYLTRANSFERASE-RELATED-RELATED"/>
    <property type="match status" value="1"/>
</dbReference>
<reference evidence="4" key="2">
    <citation type="submission" date="2020-09" db="EMBL/GenBank/DDBJ databases">
        <authorList>
            <person name="Sun Q."/>
            <person name="Kim S."/>
        </authorList>
    </citation>
    <scope>NUCLEOTIDE SEQUENCE</scope>
    <source>
        <strain evidence="4">KCTC 22169</strain>
    </source>
</reference>
<reference evidence="4" key="1">
    <citation type="journal article" date="2014" name="Int. J. Syst. Evol. Microbiol.">
        <title>Complete genome sequence of Corynebacterium casei LMG S-19264T (=DSM 44701T), isolated from a smear-ripened cheese.</title>
        <authorList>
            <consortium name="US DOE Joint Genome Institute (JGI-PGF)"/>
            <person name="Walter F."/>
            <person name="Albersmeier A."/>
            <person name="Kalinowski J."/>
            <person name="Ruckert C."/>
        </authorList>
    </citation>
    <scope>NUCLEOTIDE SEQUENCE</scope>
    <source>
        <strain evidence="4">KCTC 22169</strain>
    </source>
</reference>
<keyword evidence="1" id="KW-0808">Transferase</keyword>
<dbReference type="SUPFAM" id="SSF55729">
    <property type="entry name" value="Acyl-CoA N-acyltransferases (Nat)"/>
    <property type="match status" value="1"/>
</dbReference>
<gene>
    <name evidence="4" type="ORF">GCM10007392_43320</name>
</gene>
<feature type="domain" description="N-acetyltransferase" evidence="3">
    <location>
        <begin position="4"/>
        <end position="144"/>
    </location>
</feature>